<evidence type="ECO:0000313" key="3">
    <source>
        <dbReference type="Proteomes" id="UP001216390"/>
    </source>
</evidence>
<dbReference type="Pfam" id="PF05991">
    <property type="entry name" value="NYN_YacP"/>
    <property type="match status" value="1"/>
</dbReference>
<dbReference type="KEGG" id="ima:PO878_01330"/>
<gene>
    <name evidence="2" type="ORF">PO878_01330</name>
</gene>
<protein>
    <submittedName>
        <fullName evidence="2">NYN domain-containing protein</fullName>
    </submittedName>
</protein>
<name>A0AAF0BVS4_9ACTN</name>
<dbReference type="AlphaFoldDB" id="A0AAF0BVS4"/>
<proteinExistence type="predicted"/>
<feature type="region of interest" description="Disordered" evidence="1">
    <location>
        <begin position="102"/>
        <end position="135"/>
    </location>
</feature>
<reference evidence="2" key="1">
    <citation type="submission" date="2023-01" db="EMBL/GenBank/DDBJ databases">
        <title>The diversity of Class Acidimicrobiia in South China Sea sediment environments and the proposal of Iamia marina sp. nov., a novel species of the genus Iamia.</title>
        <authorList>
            <person name="He Y."/>
            <person name="Tian X."/>
        </authorList>
    </citation>
    <scope>NUCLEOTIDE SEQUENCE</scope>
    <source>
        <strain evidence="2">DSM 19957</strain>
    </source>
</reference>
<sequence length="135" mass="14565">MLWVVDGNNVMGAGADGWWNDPVGAAERLTQAVATWCRDHDDDVLVVFDGRPEERLSVLAGGNLEVDFARRSGRDAADDRIVEVVEQRYGAEPHLTVVTSDKGLRDRLPPGVGTEGAGAFRTRAGLPGRGGGRRR</sequence>
<dbReference type="InterPro" id="IPR010298">
    <property type="entry name" value="YacP-like"/>
</dbReference>
<accession>A0AAF0BVS4</accession>
<evidence type="ECO:0000313" key="2">
    <source>
        <dbReference type="EMBL" id="WCO67358.1"/>
    </source>
</evidence>
<organism evidence="2 3">
    <name type="scientific">Iamia majanohamensis</name>
    <dbReference type="NCBI Taxonomy" id="467976"/>
    <lineage>
        <taxon>Bacteria</taxon>
        <taxon>Bacillati</taxon>
        <taxon>Actinomycetota</taxon>
        <taxon>Acidimicrobiia</taxon>
        <taxon>Acidimicrobiales</taxon>
        <taxon>Iamiaceae</taxon>
        <taxon>Iamia</taxon>
    </lineage>
</organism>
<dbReference type="RefSeq" id="WP_272736880.1">
    <property type="nucleotide sequence ID" value="NZ_CP116942.1"/>
</dbReference>
<dbReference type="EMBL" id="CP116942">
    <property type="protein sequence ID" value="WCO67358.1"/>
    <property type="molecule type" value="Genomic_DNA"/>
</dbReference>
<keyword evidence="3" id="KW-1185">Reference proteome</keyword>
<evidence type="ECO:0000256" key="1">
    <source>
        <dbReference type="SAM" id="MobiDB-lite"/>
    </source>
</evidence>
<dbReference type="Proteomes" id="UP001216390">
    <property type="component" value="Chromosome"/>
</dbReference>